<dbReference type="OMA" id="CPRSIKQ"/>
<protein>
    <submittedName>
        <fullName evidence="1">Uncharacterized protein</fullName>
    </submittedName>
</protein>
<name>A7SUM5_NEMVE</name>
<reference evidence="1 2" key="1">
    <citation type="journal article" date="2007" name="Science">
        <title>Sea anemone genome reveals ancestral eumetazoan gene repertoire and genomic organization.</title>
        <authorList>
            <person name="Putnam N.H."/>
            <person name="Srivastava M."/>
            <person name="Hellsten U."/>
            <person name="Dirks B."/>
            <person name="Chapman J."/>
            <person name="Salamov A."/>
            <person name="Terry A."/>
            <person name="Shapiro H."/>
            <person name="Lindquist E."/>
            <person name="Kapitonov V.V."/>
            <person name="Jurka J."/>
            <person name="Genikhovich G."/>
            <person name="Grigoriev I.V."/>
            <person name="Lucas S.M."/>
            <person name="Steele R.E."/>
            <person name="Finnerty J.R."/>
            <person name="Technau U."/>
            <person name="Martindale M.Q."/>
            <person name="Rokhsar D.S."/>
        </authorList>
    </citation>
    <scope>NUCLEOTIDE SEQUENCE [LARGE SCALE GENOMIC DNA]</scope>
    <source>
        <strain evidence="2">CH2 X CH6</strain>
    </source>
</reference>
<dbReference type="AlphaFoldDB" id="A7SUM5"/>
<proteinExistence type="predicted"/>
<dbReference type="InParanoid" id="A7SUM5"/>
<evidence type="ECO:0000313" key="2">
    <source>
        <dbReference type="Proteomes" id="UP000001593"/>
    </source>
</evidence>
<organism evidence="1 2">
    <name type="scientific">Nematostella vectensis</name>
    <name type="common">Starlet sea anemone</name>
    <dbReference type="NCBI Taxonomy" id="45351"/>
    <lineage>
        <taxon>Eukaryota</taxon>
        <taxon>Metazoa</taxon>
        <taxon>Cnidaria</taxon>
        <taxon>Anthozoa</taxon>
        <taxon>Hexacorallia</taxon>
        <taxon>Actiniaria</taxon>
        <taxon>Edwardsiidae</taxon>
        <taxon>Nematostella</taxon>
    </lineage>
</organism>
<accession>A7SUM5</accession>
<dbReference type="EMBL" id="DS469816">
    <property type="protein sequence ID" value="EDO32597.1"/>
    <property type="molecule type" value="Genomic_DNA"/>
</dbReference>
<keyword evidence="2" id="KW-1185">Reference proteome</keyword>
<dbReference type="HOGENOM" id="CLU_170506_1_0_1"/>
<dbReference type="PhylomeDB" id="A7SUM5"/>
<sequence>LLRQVSCYTLLSGFQLPWPPSCCLEQPTPFVGSDERRLWHLNRAFGSSRIASSAYQKWPTRNSHSLSGFN</sequence>
<evidence type="ECO:0000313" key="1">
    <source>
        <dbReference type="EMBL" id="EDO32597.1"/>
    </source>
</evidence>
<dbReference type="eggNOG" id="ENOG502S6X3">
    <property type="taxonomic scope" value="Eukaryota"/>
</dbReference>
<gene>
    <name evidence="1" type="ORF">NEMVEDRAFT_v1g132528</name>
</gene>
<dbReference type="Proteomes" id="UP000001593">
    <property type="component" value="Unassembled WGS sequence"/>
</dbReference>
<feature type="non-terminal residue" evidence="1">
    <location>
        <position position="1"/>
    </location>
</feature>